<sequence>MTTFWLDRDDTRYADQVRRDVGAFEDSFGDFAPISFACAAWRVATTPVMSPPYVRWHRRILSATCVRNTWDGTLNAEVRIAAPLPGALTASRVWWRDRGWQGWPRVFGQFVEPSPRETATLPFLRASLLAQVPVPFEELPPAPSGPDEHLAATAGRALAVLVRELDAVIAPIIAHLEDAAAPR</sequence>
<proteinExistence type="predicted"/>
<dbReference type="EMBL" id="BOOC01000021">
    <property type="protein sequence ID" value="GIH41348.1"/>
    <property type="molecule type" value="Genomic_DNA"/>
</dbReference>
<evidence type="ECO:0000313" key="2">
    <source>
        <dbReference type="Proteomes" id="UP000603904"/>
    </source>
</evidence>
<reference evidence="1 2" key="1">
    <citation type="submission" date="2021-01" db="EMBL/GenBank/DDBJ databases">
        <title>Whole genome shotgun sequence of Microbispora corallina NBRC 16416.</title>
        <authorList>
            <person name="Komaki H."/>
            <person name="Tamura T."/>
        </authorList>
    </citation>
    <scope>NUCLEOTIDE SEQUENCE [LARGE SCALE GENOMIC DNA]</scope>
    <source>
        <strain evidence="1 2">NBRC 16416</strain>
    </source>
</reference>
<accession>A0ABQ4G2N6</accession>
<keyword evidence="2" id="KW-1185">Reference proteome</keyword>
<gene>
    <name evidence="1" type="ORF">Mco01_43480</name>
</gene>
<comment type="caution">
    <text evidence="1">The sequence shown here is derived from an EMBL/GenBank/DDBJ whole genome shotgun (WGS) entry which is preliminary data.</text>
</comment>
<organism evidence="1 2">
    <name type="scientific">Microbispora corallina</name>
    <dbReference type="NCBI Taxonomy" id="83302"/>
    <lineage>
        <taxon>Bacteria</taxon>
        <taxon>Bacillati</taxon>
        <taxon>Actinomycetota</taxon>
        <taxon>Actinomycetes</taxon>
        <taxon>Streptosporangiales</taxon>
        <taxon>Streptosporangiaceae</taxon>
        <taxon>Microbispora</taxon>
    </lineage>
</organism>
<dbReference type="RefSeq" id="WP_204058691.1">
    <property type="nucleotide sequence ID" value="NZ_BAAAGP010000012.1"/>
</dbReference>
<name>A0ABQ4G2N6_9ACTN</name>
<protein>
    <submittedName>
        <fullName evidence="1">Uncharacterized protein</fullName>
    </submittedName>
</protein>
<dbReference type="Proteomes" id="UP000603904">
    <property type="component" value="Unassembled WGS sequence"/>
</dbReference>
<evidence type="ECO:0000313" key="1">
    <source>
        <dbReference type="EMBL" id="GIH41348.1"/>
    </source>
</evidence>